<comment type="caution">
    <text evidence="1">The sequence shown here is derived from an EMBL/GenBank/DDBJ whole genome shotgun (WGS) entry which is preliminary data.</text>
</comment>
<dbReference type="EMBL" id="LAZR01046091">
    <property type="protein sequence ID" value="KKK97347.1"/>
    <property type="molecule type" value="Genomic_DNA"/>
</dbReference>
<reference evidence="1" key="1">
    <citation type="journal article" date="2015" name="Nature">
        <title>Complex archaea that bridge the gap between prokaryotes and eukaryotes.</title>
        <authorList>
            <person name="Spang A."/>
            <person name="Saw J.H."/>
            <person name="Jorgensen S.L."/>
            <person name="Zaremba-Niedzwiedzka K."/>
            <person name="Martijn J."/>
            <person name="Lind A.E."/>
            <person name="van Eijk R."/>
            <person name="Schleper C."/>
            <person name="Guy L."/>
            <person name="Ettema T.J."/>
        </authorList>
    </citation>
    <scope>NUCLEOTIDE SEQUENCE</scope>
</reference>
<accession>A0A0F8ZU52</accession>
<organism evidence="1">
    <name type="scientific">marine sediment metagenome</name>
    <dbReference type="NCBI Taxonomy" id="412755"/>
    <lineage>
        <taxon>unclassified sequences</taxon>
        <taxon>metagenomes</taxon>
        <taxon>ecological metagenomes</taxon>
    </lineage>
</organism>
<name>A0A0F8ZU52_9ZZZZ</name>
<gene>
    <name evidence="1" type="ORF">LCGC14_2653650</name>
</gene>
<protein>
    <submittedName>
        <fullName evidence="1">Uncharacterized protein</fullName>
    </submittedName>
</protein>
<dbReference type="AlphaFoldDB" id="A0A0F8ZU52"/>
<evidence type="ECO:0000313" key="1">
    <source>
        <dbReference type="EMBL" id="KKK97347.1"/>
    </source>
</evidence>
<proteinExistence type="predicted"/>
<sequence>MEKTEKTIRLTLLGGVNEVGGNTVLLEDYGYKVIRNQLSKIRFLTDINQDQLLILEKFCMIFKRFIKDKDRFTKGNVLYTLVQLIDNKLTEEILKKHFFEDIQILFESGEIYSDVIRILDHFGYFQKILKHLYEAIDKNDLNLLKIYHSSLNYSKFRNSRLKIIKDLKKKLKQLTPNSEDLKKIVQRIILKFENIEKNYSTNPVLICI</sequence>